<dbReference type="Proteomes" id="UP000221359">
    <property type="component" value="Segment"/>
</dbReference>
<evidence type="ECO:0000256" key="1">
    <source>
        <dbReference type="SAM" id="MobiDB-lite"/>
    </source>
</evidence>
<dbReference type="InterPro" id="IPR025048">
    <property type="entry name" value="DUF3987"/>
</dbReference>
<evidence type="ECO:0008006" key="4">
    <source>
        <dbReference type="Google" id="ProtNLM"/>
    </source>
</evidence>
<protein>
    <recommendedName>
        <fullName evidence="4">DUF3987 domain-containing protein</fullName>
    </recommendedName>
</protein>
<evidence type="ECO:0000313" key="2">
    <source>
        <dbReference type="EMBL" id="AKJ72632.1"/>
    </source>
</evidence>
<sequence>MAKTKARSPYLTELDSFSYDSNIHRHLCNNITSGTLTADDEDELSTNETLILATEWCRSYYNPDASHDLMQRIKNWFAAGRLDIDEICVLTERGRLSFRDVLAQLWPVYYEYERKGGAQAYEALDIAWLDKVTTAFQVIISHPAAENAAAEHRVKEKFAAFDDEWGAFRPLRPMPPEIPIDGFPPVLQEYIREVSKYGEVGESMVTGLVLGILGAAVSGTIRLELTNGHTEPLNPAVLVLADSGGRKTSTLNLIRKPLQEIEKTLMDKDTRDAMMRKIRIDDLDKEISGRTRSTKPDPSAPKKSVSELAAESKELDSLRFEKMILESENKSYRTVIANITPEELGNFIARSWSNAAAMISDDTNLFNQVKDLYGGSGDKQDIYLTTISGGSYTNDRRGSATYSFDQSALSVVVMYQDDRFESLMKSNPDLTYSGFIPRLCVVYAPKMAGYMQYRNNKLSASVQEAWRTVIHRIKNDAIDYIEGEVEQQIIENREKATPTPLKSVGYRTIKSTESGESIFYDWIRAREPLRRAGEEHSAISSWASKSNNRALVFAALFTLVDDPHATAVSSAYVRTGIAIENALTEHALYAAETSSETRAGMLKDLMVDIANDLEEKHGMEEDFVWGVIPAGVFNQKIKNVYWIKSSSAKGGATSAAKEYLQLLETYGHVRHVQVANPSGRGAPKKFWMLRPEGL</sequence>
<name>A0A0K0N7B1_9CAUD</name>
<keyword evidence="3" id="KW-1185">Reference proteome</keyword>
<gene>
    <name evidence="2" type="ORF">GMA2_94</name>
</gene>
<reference evidence="2 3" key="1">
    <citation type="journal article" date="2015" name="PLoS ONE">
        <title>Lysis to Kill: Evaluation of the Lytic Abilities, and Genomics of Nine Bacteriophages Infective for Gordonia spp. and Their Potential Use in Activated Sludge Foam Biocontrol.</title>
        <authorList>
            <person name="Dyson Z.A."/>
            <person name="Tucci J."/>
            <person name="Seviour R.J."/>
            <person name="Petrovski S."/>
        </authorList>
    </citation>
    <scope>NUCLEOTIDE SEQUENCE [LARGE SCALE GENOMIC DNA]</scope>
</reference>
<dbReference type="Pfam" id="PF13148">
    <property type="entry name" value="DUF3987"/>
    <property type="match status" value="1"/>
</dbReference>
<dbReference type="EMBL" id="KR063281">
    <property type="protein sequence ID" value="AKJ72632.1"/>
    <property type="molecule type" value="Genomic_DNA"/>
</dbReference>
<evidence type="ECO:0000313" key="3">
    <source>
        <dbReference type="Proteomes" id="UP000221359"/>
    </source>
</evidence>
<organism evidence="2 3">
    <name type="scientific">Gordonia phage GMA2</name>
    <dbReference type="NCBI Taxonomy" id="1647283"/>
    <lineage>
        <taxon>Viruses</taxon>
        <taxon>Duplodnaviria</taxon>
        <taxon>Heunggongvirae</taxon>
        <taxon>Uroviricota</taxon>
        <taxon>Caudoviricetes</taxon>
        <taxon>Gimaduovirus</taxon>
        <taxon>Gimaduovirus GMA2</taxon>
    </lineage>
</organism>
<feature type="region of interest" description="Disordered" evidence="1">
    <location>
        <begin position="285"/>
        <end position="308"/>
    </location>
</feature>
<proteinExistence type="predicted"/>
<accession>A0A0K0N7B1</accession>